<dbReference type="Pfam" id="PF08349">
    <property type="entry name" value="DUF1722"/>
    <property type="match status" value="1"/>
</dbReference>
<dbReference type="RefSeq" id="WP_002480115.1">
    <property type="nucleotide sequence ID" value="NZ_CACRUO010000056.1"/>
</dbReference>
<name>A0A6N3EPH6_STASI</name>
<organism evidence="2">
    <name type="scientific">Staphylococcus simulans</name>
    <dbReference type="NCBI Taxonomy" id="1286"/>
    <lineage>
        <taxon>Bacteria</taxon>
        <taxon>Bacillati</taxon>
        <taxon>Bacillota</taxon>
        <taxon>Bacilli</taxon>
        <taxon>Bacillales</taxon>
        <taxon>Staphylococcaceae</taxon>
        <taxon>Staphylococcus</taxon>
    </lineage>
</organism>
<reference evidence="2" key="1">
    <citation type="submission" date="2019-11" db="EMBL/GenBank/DDBJ databases">
        <authorList>
            <person name="Feng L."/>
        </authorList>
    </citation>
    <scope>NUCLEOTIDE SEQUENCE</scope>
    <source>
        <strain evidence="2">SsimulansLFYP27</strain>
    </source>
</reference>
<accession>A0A6N3EPH6</accession>
<proteinExistence type="predicted"/>
<evidence type="ECO:0000259" key="1">
    <source>
        <dbReference type="Pfam" id="PF08349"/>
    </source>
</evidence>
<sequence>MNQHEKEKLWREYKYEVMWHSQAHYNQIRSVMKDNVEGEVLQRLIDEALALPPSKGAVINTFDHMWGYFKKEADDTEKNRHQTLKADFESEKTTSDELLSFIYTLATKYQSKYLLNSSILKNA</sequence>
<dbReference type="InterPro" id="IPR013560">
    <property type="entry name" value="DUF1722"/>
</dbReference>
<feature type="domain" description="DUF1722" evidence="1">
    <location>
        <begin position="14"/>
        <end position="121"/>
    </location>
</feature>
<gene>
    <name evidence="2" type="ORF">SSLFYP27_00204</name>
</gene>
<dbReference type="AlphaFoldDB" id="A0A6N3EPH6"/>
<dbReference type="EMBL" id="CACRUO010000056">
    <property type="protein sequence ID" value="VYU42892.1"/>
    <property type="molecule type" value="Genomic_DNA"/>
</dbReference>
<evidence type="ECO:0000313" key="2">
    <source>
        <dbReference type="EMBL" id="VYU42892.1"/>
    </source>
</evidence>
<protein>
    <recommendedName>
        <fullName evidence="1">DUF1722 domain-containing protein</fullName>
    </recommendedName>
</protein>